<name>A0A4Z1C4Q0_9GAMM</name>
<keyword evidence="3 6" id="KW-0812">Transmembrane</keyword>
<dbReference type="Proteomes" id="UP000298325">
    <property type="component" value="Unassembled WGS sequence"/>
</dbReference>
<feature type="transmembrane region" description="Helical" evidence="6">
    <location>
        <begin position="758"/>
        <end position="781"/>
    </location>
</feature>
<feature type="transmembrane region" description="Helical" evidence="6">
    <location>
        <begin position="289"/>
        <end position="311"/>
    </location>
</feature>
<feature type="domain" description="SSD" evidence="7">
    <location>
        <begin position="652"/>
        <end position="780"/>
    </location>
</feature>
<dbReference type="EMBL" id="SRPF01000002">
    <property type="protein sequence ID" value="TGN40250.1"/>
    <property type="molecule type" value="Genomic_DNA"/>
</dbReference>
<dbReference type="InterPro" id="IPR001036">
    <property type="entry name" value="Acrflvin-R"/>
</dbReference>
<dbReference type="RefSeq" id="WP_135802912.1">
    <property type="nucleotide sequence ID" value="NZ_SRPF01000002.1"/>
</dbReference>
<keyword evidence="5 6" id="KW-0472">Membrane</keyword>
<organism evidence="8 9">
    <name type="scientific">Marinobacter confluentis</name>
    <dbReference type="NCBI Taxonomy" id="1697557"/>
    <lineage>
        <taxon>Bacteria</taxon>
        <taxon>Pseudomonadati</taxon>
        <taxon>Pseudomonadota</taxon>
        <taxon>Gammaproteobacteria</taxon>
        <taxon>Pseudomonadales</taxon>
        <taxon>Marinobacteraceae</taxon>
        <taxon>Marinobacter</taxon>
    </lineage>
</organism>
<evidence type="ECO:0000256" key="3">
    <source>
        <dbReference type="ARBA" id="ARBA00022692"/>
    </source>
</evidence>
<dbReference type="Pfam" id="PF17131">
    <property type="entry name" value="LolA_like"/>
    <property type="match status" value="1"/>
</dbReference>
<dbReference type="CDD" id="cd16329">
    <property type="entry name" value="LolA_like"/>
    <property type="match status" value="1"/>
</dbReference>
<dbReference type="InterPro" id="IPR033399">
    <property type="entry name" value="TP_0789-like"/>
</dbReference>
<evidence type="ECO:0000256" key="6">
    <source>
        <dbReference type="SAM" id="Phobius"/>
    </source>
</evidence>
<dbReference type="PANTHER" id="PTHR33406:SF13">
    <property type="entry name" value="MEMBRANE PROTEIN YDFJ"/>
    <property type="match status" value="1"/>
</dbReference>
<dbReference type="InterPro" id="IPR050545">
    <property type="entry name" value="Mycobact_MmpL"/>
</dbReference>
<protein>
    <submittedName>
        <fullName evidence="8">Outer membrane lipoprotein-sorting protein</fullName>
    </submittedName>
</protein>
<evidence type="ECO:0000313" key="9">
    <source>
        <dbReference type="Proteomes" id="UP000298325"/>
    </source>
</evidence>
<dbReference type="InterPro" id="IPR004869">
    <property type="entry name" value="MMPL_dom"/>
</dbReference>
<dbReference type="InterPro" id="IPR000731">
    <property type="entry name" value="SSD"/>
</dbReference>
<dbReference type="GO" id="GO:0022857">
    <property type="term" value="F:transmembrane transporter activity"/>
    <property type="evidence" value="ECO:0007669"/>
    <property type="project" value="InterPro"/>
</dbReference>
<feature type="transmembrane region" description="Helical" evidence="6">
    <location>
        <begin position="788"/>
        <end position="807"/>
    </location>
</feature>
<dbReference type="PROSITE" id="PS50156">
    <property type="entry name" value="SSD"/>
    <property type="match status" value="2"/>
</dbReference>
<dbReference type="InterPro" id="IPR053958">
    <property type="entry name" value="HMGCR/SNAP/NPC1-like_SSD"/>
</dbReference>
<evidence type="ECO:0000256" key="5">
    <source>
        <dbReference type="ARBA" id="ARBA00023136"/>
    </source>
</evidence>
<dbReference type="Gene3D" id="2.50.20.10">
    <property type="entry name" value="Lipoprotein localisation LolA/LolB/LppX"/>
    <property type="match status" value="1"/>
</dbReference>
<keyword evidence="2" id="KW-1003">Cell membrane</keyword>
<dbReference type="Pfam" id="PF12349">
    <property type="entry name" value="Sterol-sensing"/>
    <property type="match status" value="1"/>
</dbReference>
<reference evidence="8 9" key="1">
    <citation type="submission" date="2019-04" db="EMBL/GenBank/DDBJ databases">
        <authorList>
            <person name="Park S."/>
            <person name="Yoon J.-H."/>
        </authorList>
    </citation>
    <scope>NUCLEOTIDE SEQUENCE [LARGE SCALE GENOMIC DNA]</scope>
    <source>
        <strain evidence="8 9">HJM-18</strain>
    </source>
</reference>
<dbReference type="OrthoDB" id="9803781at2"/>
<keyword evidence="8" id="KW-0449">Lipoprotein</keyword>
<evidence type="ECO:0000256" key="4">
    <source>
        <dbReference type="ARBA" id="ARBA00022989"/>
    </source>
</evidence>
<accession>A0A4Z1C4Q0</accession>
<evidence type="ECO:0000313" key="8">
    <source>
        <dbReference type="EMBL" id="TGN40250.1"/>
    </source>
</evidence>
<evidence type="ECO:0000259" key="7">
    <source>
        <dbReference type="PROSITE" id="PS50156"/>
    </source>
</evidence>
<evidence type="ECO:0000256" key="2">
    <source>
        <dbReference type="ARBA" id="ARBA00022475"/>
    </source>
</evidence>
<feature type="transmembrane region" description="Helical" evidence="6">
    <location>
        <begin position="654"/>
        <end position="676"/>
    </location>
</feature>
<sequence>MKNHLRPTDALPARTKTERFFWNITRHPLIVVLISFALLLGTAAGLMDLVKDTSVKAFIPSDHPSLLTDQDITRTFGLTDTVAVAMVSHDGSTVFQGDVLEQLALLSDRIADLDNVRDDRVSSLATKSSIRGDDGAVLVDEYIPYGSLSEADARDAQERWQNMPQHQGTLVNTDATAAIVMAEMLDIDQAGATYNAIQGIIADLDTKGLNFEFHVAGPGAVSGLMSAYIDKDARKMQPFVFVLVVSFIFLAFRRFGALPGPVFVVLGATGGAMGLMAWLNVPYYAITNALPVIIIAIAVADAIHILSAYYQRRARQPEAPTRELVVAAMADMLRPITLTTLTTIAGFIGIAAVSIMPPITAFAWFAALGVFLAWLFSIFALPNLLVLMKPKASSAFDNWKENRPSGTGRFLAHCGSFAASNSKTVLGIFLVLAIIAVNGALKVTVDRSQVDNFKPDADIRVADEMINNTFAGTAFLNIMVEADQADGLIDVERMQKIIDLQTFVERQPHVQKTVAITDYISQLHKAIEELPAGEKRLLPDSNDAIAQYLLIYEISGDPTELEEDIDTLYQKGLVRVILNDPHFSENRQAVEAIQGYIDQQFNEPGFTAKLGGDVNLTYHWMKSLQESHLTGVAVSLLLVLAAATFMFRSLASGFVSIVPVCFALLVLYACMGYSGVYLEPATSMFAAIALGVGVDFAIHLVDKLKEALRMHNGDVIAAVDHALPPVARACFFNSAALGLGFAVLTLSELPTLQRFGGLIAVATFTSFLAALLLVPALFAVASSARRGVFAAAATTAVLAIVIGFFAYPNNASAEETLDGNTIAQNVADRKEGAAARRILDITLTDRNDKVRERQALVLKLNEDDARLTRISYLEPRSVEGVSFLSHDFHEAASDDDRWLYVPATRRARRLPASARGDYFLGTDFTYEDIQSELKFDMDDYNFSYEGTETLDGRKLQVITGSPKSDDIARQLGYGAFRALVDTSTWMPAKVDFQDPDLEPLKTIDVHQVETIDGIVTAIRIEATNHQTGHSTVFALRDVSHPDTLPGSIFQPSGLTRGLPSSVLK</sequence>
<dbReference type="Pfam" id="PF03176">
    <property type="entry name" value="MMPL"/>
    <property type="match status" value="1"/>
</dbReference>
<dbReference type="AlphaFoldDB" id="A0A4Z1C4Q0"/>
<dbReference type="PANTHER" id="PTHR33406">
    <property type="entry name" value="MEMBRANE PROTEIN MJ1562-RELATED"/>
    <property type="match status" value="1"/>
</dbReference>
<keyword evidence="4 6" id="KW-1133">Transmembrane helix</keyword>
<proteinExistence type="predicted"/>
<feature type="transmembrane region" description="Helical" evidence="6">
    <location>
        <begin position="361"/>
        <end position="381"/>
    </location>
</feature>
<comment type="subcellular location">
    <subcellularLocation>
        <location evidence="1">Cell membrane</location>
        <topology evidence="1">Multi-pass membrane protein</topology>
    </subcellularLocation>
</comment>
<feature type="transmembrane region" description="Helical" evidence="6">
    <location>
        <begin position="629"/>
        <end position="647"/>
    </location>
</feature>
<feature type="transmembrane region" description="Helical" evidence="6">
    <location>
        <begin position="236"/>
        <end position="255"/>
    </location>
</feature>
<feature type="transmembrane region" description="Helical" evidence="6">
    <location>
        <begin position="262"/>
        <end position="283"/>
    </location>
</feature>
<dbReference type="SUPFAM" id="SSF82866">
    <property type="entry name" value="Multidrug efflux transporter AcrB transmembrane domain"/>
    <property type="match status" value="2"/>
</dbReference>
<feature type="transmembrane region" description="Helical" evidence="6">
    <location>
        <begin position="332"/>
        <end position="355"/>
    </location>
</feature>
<dbReference type="PRINTS" id="PR00702">
    <property type="entry name" value="ACRIFLAVINRP"/>
</dbReference>
<keyword evidence="9" id="KW-1185">Reference proteome</keyword>
<dbReference type="Gene3D" id="1.20.1640.10">
    <property type="entry name" value="Multidrug efflux transporter AcrB transmembrane domain"/>
    <property type="match status" value="2"/>
</dbReference>
<feature type="transmembrane region" description="Helical" evidence="6">
    <location>
        <begin position="425"/>
        <end position="445"/>
    </location>
</feature>
<gene>
    <name evidence="8" type="ORF">E5Q11_08175</name>
</gene>
<comment type="caution">
    <text evidence="8">The sequence shown here is derived from an EMBL/GenBank/DDBJ whole genome shotgun (WGS) entry which is preliminary data.</text>
</comment>
<feature type="transmembrane region" description="Helical" evidence="6">
    <location>
        <begin position="682"/>
        <end position="701"/>
    </location>
</feature>
<evidence type="ECO:0000256" key="1">
    <source>
        <dbReference type="ARBA" id="ARBA00004651"/>
    </source>
</evidence>
<feature type="domain" description="SSD" evidence="7">
    <location>
        <begin position="262"/>
        <end position="387"/>
    </location>
</feature>
<dbReference type="GO" id="GO:0005886">
    <property type="term" value="C:plasma membrane"/>
    <property type="evidence" value="ECO:0007669"/>
    <property type="project" value="UniProtKB-SubCell"/>
</dbReference>